<organism evidence="2 3">
    <name type="scientific">Candidatus Roizmanbacteria bacterium GW2011_GWB1_40_7</name>
    <dbReference type="NCBI Taxonomy" id="1618482"/>
    <lineage>
        <taxon>Bacteria</taxon>
        <taxon>Candidatus Roizmaniibacteriota</taxon>
    </lineage>
</organism>
<feature type="transmembrane region" description="Helical" evidence="1">
    <location>
        <begin position="151"/>
        <end position="178"/>
    </location>
</feature>
<feature type="transmembrane region" description="Helical" evidence="1">
    <location>
        <begin position="448"/>
        <end position="468"/>
    </location>
</feature>
<accession>A0A0G0TD71</accession>
<gene>
    <name evidence="2" type="ORF">UU14_C0002G0009</name>
</gene>
<feature type="transmembrane region" description="Helical" evidence="1">
    <location>
        <begin position="473"/>
        <end position="494"/>
    </location>
</feature>
<comment type="caution">
    <text evidence="2">The sequence shown here is derived from an EMBL/GenBank/DDBJ whole genome shotgun (WGS) entry which is preliminary data.</text>
</comment>
<evidence type="ECO:0000256" key="1">
    <source>
        <dbReference type="SAM" id="Phobius"/>
    </source>
</evidence>
<name>A0A0G0TD71_9BACT</name>
<evidence type="ECO:0000313" key="3">
    <source>
        <dbReference type="Proteomes" id="UP000034664"/>
    </source>
</evidence>
<dbReference type="EMBL" id="LBZM01000002">
    <property type="protein sequence ID" value="KKR72756.1"/>
    <property type="molecule type" value="Genomic_DNA"/>
</dbReference>
<keyword evidence="1" id="KW-0812">Transmembrane</keyword>
<feature type="transmembrane region" description="Helical" evidence="1">
    <location>
        <begin position="406"/>
        <end position="428"/>
    </location>
</feature>
<reference evidence="2 3" key="1">
    <citation type="journal article" date="2015" name="Nature">
        <title>rRNA introns, odd ribosomes, and small enigmatic genomes across a large radiation of phyla.</title>
        <authorList>
            <person name="Brown C.T."/>
            <person name="Hug L.A."/>
            <person name="Thomas B.C."/>
            <person name="Sharon I."/>
            <person name="Castelle C.J."/>
            <person name="Singh A."/>
            <person name="Wilkins M.J."/>
            <person name="Williams K.H."/>
            <person name="Banfield J.F."/>
        </authorList>
    </citation>
    <scope>NUCLEOTIDE SEQUENCE [LARGE SCALE GENOMIC DNA]</scope>
</reference>
<feature type="transmembrane region" description="Helical" evidence="1">
    <location>
        <begin position="198"/>
        <end position="228"/>
    </location>
</feature>
<keyword evidence="1" id="KW-1133">Transmembrane helix</keyword>
<feature type="transmembrane region" description="Helical" evidence="1">
    <location>
        <begin position="374"/>
        <end position="394"/>
    </location>
</feature>
<feature type="transmembrane region" description="Helical" evidence="1">
    <location>
        <begin position="109"/>
        <end position="139"/>
    </location>
</feature>
<feature type="transmembrane region" description="Helical" evidence="1">
    <location>
        <begin position="9"/>
        <end position="28"/>
    </location>
</feature>
<dbReference type="Proteomes" id="UP000034664">
    <property type="component" value="Unassembled WGS sequence"/>
</dbReference>
<feature type="transmembrane region" description="Helical" evidence="1">
    <location>
        <begin position="307"/>
        <end position="327"/>
    </location>
</feature>
<proteinExistence type="predicted"/>
<dbReference type="InterPro" id="IPR018580">
    <property type="entry name" value="Uncharacterised_YfhO"/>
</dbReference>
<protein>
    <recommendedName>
        <fullName evidence="4">YfhO family protein</fullName>
    </recommendedName>
</protein>
<dbReference type="PANTHER" id="PTHR38454">
    <property type="entry name" value="INTEGRAL MEMBRANE PROTEIN-RELATED"/>
    <property type="match status" value="1"/>
</dbReference>
<dbReference type="AlphaFoldDB" id="A0A0G0TD71"/>
<keyword evidence="1" id="KW-0472">Membrane</keyword>
<evidence type="ECO:0000313" key="2">
    <source>
        <dbReference type="EMBL" id="KKR72756.1"/>
    </source>
</evidence>
<feature type="transmembrane region" description="Helical" evidence="1">
    <location>
        <begin position="240"/>
        <end position="259"/>
    </location>
</feature>
<evidence type="ECO:0008006" key="4">
    <source>
        <dbReference type="Google" id="ProtNLM"/>
    </source>
</evidence>
<sequence length="765" mass="87176">MVKKIIHSYWPILFIVVIWLIFVHPYVFKNLVPFPSRYLVDFFPPWNNLYAHPYKNGAMPDIITQIYPWKQLTIDSWKSGQIPGWNPYQFSGNPHLANVQSAAFTPFNLLFFVLSFIDAWSVLVLLQPFLAGLFMYLFMRSLKVNKYGSTLSSISFMFCGFIVSWMAYGTLAYTALYIPLLLYGINRYFEKGDLVSTVLISASVPLSFLSGHIQMSIYFLIIGFVYAFFSSWQNKSLNRFFVISFYMLIGLVISLPQLLPSISLYNQAIRSELFKNVEAIPLPYAITILAPDFFGNPVTRNDWYGHYAEWGGFAGVVGFIFAGLTLCMRNKSKYTVFFIALAFVTLLLALETPLASLIVSFKIPVISTSGTSRIIVLFSFAVSVLAGFGLDALLQSVKDKKQILKTLMVYFSVIILLVLTVWLLIFTGNLLFINEATSEHIAIAKRNFILPSTLLFGTVGAIMILYFIKNKLLYRVILTSLLLVASFDMLRFAMKWMPFDEREFVFPSLPVLEYMQKNIGIHRVYGPIGNEALLPFGLQGIEGYDPLYIRRYGELIQTATDGVIRPPERSVVKLNNSGVYAKKLLDLLGVKYIFYSKGDGKGSWVFPFWNYEESINQTPVYRDTVYELYENKDVFNRAFIVHNYIVETDDQKIIDRMFSTETDLLSTVVLEKNPPLTLEKCDIQEEDVVDIVSYTPNIISINLETDCPGILVLTDNYYPGWKAIVNETITPILRANYTFRAVEIPAGASRVVYSFNPYDSITSTN</sequence>
<feature type="transmembrane region" description="Helical" evidence="1">
    <location>
        <begin position="334"/>
        <end position="354"/>
    </location>
</feature>
<dbReference type="PANTHER" id="PTHR38454:SF1">
    <property type="entry name" value="INTEGRAL MEMBRANE PROTEIN"/>
    <property type="match status" value="1"/>
</dbReference>